<dbReference type="InterPro" id="IPR020846">
    <property type="entry name" value="MFS_dom"/>
</dbReference>
<reference evidence="9" key="1">
    <citation type="submission" date="2020-02" db="EMBL/GenBank/DDBJ databases">
        <authorList>
            <person name="Meier V. D."/>
        </authorList>
    </citation>
    <scope>NUCLEOTIDE SEQUENCE</scope>
    <source>
        <strain evidence="9">AVDCRST_MAG45</strain>
    </source>
</reference>
<feature type="transmembrane region" description="Helical" evidence="7">
    <location>
        <begin position="117"/>
        <end position="134"/>
    </location>
</feature>
<dbReference type="InterPro" id="IPR011701">
    <property type="entry name" value="MFS"/>
</dbReference>
<dbReference type="Gene3D" id="1.20.1250.20">
    <property type="entry name" value="MFS general substrate transporter like domains"/>
    <property type="match status" value="1"/>
</dbReference>
<organism evidence="9">
    <name type="scientific">uncultured Solirubrobacterales bacterium</name>
    <dbReference type="NCBI Taxonomy" id="768556"/>
    <lineage>
        <taxon>Bacteria</taxon>
        <taxon>Bacillati</taxon>
        <taxon>Actinomycetota</taxon>
        <taxon>Thermoleophilia</taxon>
        <taxon>Solirubrobacterales</taxon>
        <taxon>environmental samples</taxon>
    </lineage>
</organism>
<evidence type="ECO:0000256" key="6">
    <source>
        <dbReference type="ARBA" id="ARBA00023136"/>
    </source>
</evidence>
<dbReference type="GO" id="GO:0022857">
    <property type="term" value="F:transmembrane transporter activity"/>
    <property type="evidence" value="ECO:0007669"/>
    <property type="project" value="InterPro"/>
</dbReference>
<dbReference type="AlphaFoldDB" id="A0A6J4TDI2"/>
<keyword evidence="3" id="KW-1003">Cell membrane</keyword>
<evidence type="ECO:0000256" key="3">
    <source>
        <dbReference type="ARBA" id="ARBA00022475"/>
    </source>
</evidence>
<evidence type="ECO:0000259" key="8">
    <source>
        <dbReference type="PROSITE" id="PS50850"/>
    </source>
</evidence>
<comment type="subcellular location">
    <subcellularLocation>
        <location evidence="1">Cell membrane</location>
        <topology evidence="1">Multi-pass membrane protein</topology>
    </subcellularLocation>
</comment>
<evidence type="ECO:0000313" key="9">
    <source>
        <dbReference type="EMBL" id="CAA9519380.1"/>
    </source>
</evidence>
<dbReference type="Gene3D" id="1.20.1720.10">
    <property type="entry name" value="Multidrug resistance protein D"/>
    <property type="match status" value="1"/>
</dbReference>
<dbReference type="GO" id="GO:0005886">
    <property type="term" value="C:plasma membrane"/>
    <property type="evidence" value="ECO:0007669"/>
    <property type="project" value="UniProtKB-SubCell"/>
</dbReference>
<feature type="transmembrane region" description="Helical" evidence="7">
    <location>
        <begin position="17"/>
        <end position="40"/>
    </location>
</feature>
<dbReference type="PANTHER" id="PTHR42718">
    <property type="entry name" value="MAJOR FACILITATOR SUPERFAMILY MULTIDRUG TRANSPORTER MFSC"/>
    <property type="match status" value="1"/>
</dbReference>
<evidence type="ECO:0000256" key="1">
    <source>
        <dbReference type="ARBA" id="ARBA00004651"/>
    </source>
</evidence>
<proteinExistence type="predicted"/>
<name>A0A6J4TDI2_9ACTN</name>
<gene>
    <name evidence="9" type="ORF">AVDCRST_MAG45-2402</name>
</gene>
<feature type="transmembrane region" description="Helical" evidence="7">
    <location>
        <begin position="334"/>
        <end position="354"/>
    </location>
</feature>
<feature type="transmembrane region" description="Helical" evidence="7">
    <location>
        <begin position="91"/>
        <end position="111"/>
    </location>
</feature>
<sequence length="558" mass="56856">MTSSPSSAGPTDRDKRLALVATIVGSTVVTVDATVVNVALPGIERELGGGLAGQQWTANAYTLALGSLLLIGGSLGDLLGERRVFSIGVSAFGVTSVLCALAPSIELLVVARALQGVAGALLTPAALAVIVATFSAEERGRAVGTWLAWSGIGTVLGPLIGGQIVDSTSWRWIFAINVPLVLLTLFLIARFVPAGRGGAERPHLDWRGALLAAFGLAGPTFALIEQPVLGWGSPAVIVPGLAGIVLLAAFLVYERRAREPMLPLGLFGRRNFAVGNLETFSMYAGLSMLFFFLVLYLQQVAGYSALQAGLASVPVTIVMFLLSSRFGALADRVGPRILLGAGPLVAASGFALLIRLDSDVDYVADLLPALLLFALGLSMTVAPLTSTVLAGADEQNAGIASGVNNAIARVAGLISVAAIGVLVAAQFSASIADSVGGRPLSASARAALAEAQRQPLAPVDLRGVPAAERRAVAQAVEEASVSGFRLAMGTGALLVALGGILGGVGIRGSGRGRRSVRAEECPGGQLVGQPHDAARARVPSAVPAVPAGTTVTMEDHAT</sequence>
<keyword evidence="5 7" id="KW-1133">Transmembrane helix</keyword>
<feature type="transmembrane region" description="Helical" evidence="7">
    <location>
        <begin position="236"/>
        <end position="253"/>
    </location>
</feature>
<feature type="transmembrane region" description="Helical" evidence="7">
    <location>
        <begin position="366"/>
        <end position="389"/>
    </location>
</feature>
<dbReference type="PANTHER" id="PTHR42718:SF42">
    <property type="entry name" value="EXPORT PROTEIN"/>
    <property type="match status" value="1"/>
</dbReference>
<feature type="transmembrane region" description="Helical" evidence="7">
    <location>
        <begin position="303"/>
        <end position="322"/>
    </location>
</feature>
<evidence type="ECO:0000256" key="5">
    <source>
        <dbReference type="ARBA" id="ARBA00022989"/>
    </source>
</evidence>
<feature type="transmembrane region" description="Helical" evidence="7">
    <location>
        <begin position="146"/>
        <end position="165"/>
    </location>
</feature>
<dbReference type="PROSITE" id="PS50850">
    <property type="entry name" value="MFS"/>
    <property type="match status" value="1"/>
</dbReference>
<feature type="transmembrane region" description="Helical" evidence="7">
    <location>
        <begin position="274"/>
        <end position="297"/>
    </location>
</feature>
<feature type="transmembrane region" description="Helical" evidence="7">
    <location>
        <begin position="204"/>
        <end position="224"/>
    </location>
</feature>
<dbReference type="CDD" id="cd17321">
    <property type="entry name" value="MFS_MMR_MDR_like"/>
    <property type="match status" value="1"/>
</dbReference>
<dbReference type="SUPFAM" id="SSF103473">
    <property type="entry name" value="MFS general substrate transporter"/>
    <property type="match status" value="1"/>
</dbReference>
<dbReference type="Pfam" id="PF07690">
    <property type="entry name" value="MFS_1"/>
    <property type="match status" value="1"/>
</dbReference>
<feature type="transmembrane region" description="Helical" evidence="7">
    <location>
        <begin position="486"/>
        <end position="506"/>
    </location>
</feature>
<evidence type="ECO:0000256" key="4">
    <source>
        <dbReference type="ARBA" id="ARBA00022692"/>
    </source>
</evidence>
<dbReference type="NCBIfam" id="TIGR00711">
    <property type="entry name" value="efflux_EmrB"/>
    <property type="match status" value="1"/>
</dbReference>
<dbReference type="InterPro" id="IPR004638">
    <property type="entry name" value="EmrB-like"/>
</dbReference>
<dbReference type="InterPro" id="IPR036259">
    <property type="entry name" value="MFS_trans_sf"/>
</dbReference>
<feature type="transmembrane region" description="Helical" evidence="7">
    <location>
        <begin position="410"/>
        <end position="432"/>
    </location>
</feature>
<accession>A0A6J4TDI2</accession>
<keyword evidence="2" id="KW-0813">Transport</keyword>
<keyword evidence="6 7" id="KW-0472">Membrane</keyword>
<evidence type="ECO:0000256" key="2">
    <source>
        <dbReference type="ARBA" id="ARBA00022448"/>
    </source>
</evidence>
<dbReference type="EMBL" id="CADCVU010000208">
    <property type="protein sequence ID" value="CAA9519380.1"/>
    <property type="molecule type" value="Genomic_DNA"/>
</dbReference>
<feature type="domain" description="Major facilitator superfamily (MFS) profile" evidence="8">
    <location>
        <begin position="18"/>
        <end position="454"/>
    </location>
</feature>
<feature type="transmembrane region" description="Helical" evidence="7">
    <location>
        <begin position="60"/>
        <end position="79"/>
    </location>
</feature>
<keyword evidence="4 7" id="KW-0812">Transmembrane</keyword>
<evidence type="ECO:0000256" key="7">
    <source>
        <dbReference type="SAM" id="Phobius"/>
    </source>
</evidence>
<feature type="transmembrane region" description="Helical" evidence="7">
    <location>
        <begin position="171"/>
        <end position="192"/>
    </location>
</feature>
<protein>
    <submittedName>
        <fullName evidence="9">Uncharacterized MFS-type transporter</fullName>
    </submittedName>
</protein>